<evidence type="ECO:0000313" key="14">
    <source>
        <dbReference type="Proteomes" id="UP000032305"/>
    </source>
</evidence>
<keyword evidence="5 9" id="KW-0798">TonB box</keyword>
<sequence>MRNRSGKGRLLSGVVMAVAVEMVAPAAMAQTVPSPAVDAADADATQQTASESLTSDIVVNGRRQRTALDEERNAIATIDIVTTGDVAINSQTGVADLAKALPGVSVSRDQGRNQSATGEAQFVSIRGFDTSYNAYTLDGLRLPQTAGNTRAISLNLFSPFAIGGIAVDKTPGAAKDADAIAGIVDLRSPTAFDFSKSFTRARVLGQGAQLALDHKMEGMGGAIGLDAARRFGSAGQFGVYVAGYYEERANTAESTAVQNDYKAANRTTDTVRTVLANGGALAADGVQWNFYNNRIKRYGATGSFDFRSESFDAFARVNYATYLNTNTMNQTALRNELTRGQTNPNGGSYNAAGVYTPLGINPASYFRTEDVEQELLSTQIGAKWHHDGFTASLEGAYADGRFDQPRRIEAAFRGIAYNGAAGNTGASTEGVVVDLSDNRSPRPVLSQGAIAYVGSLDRPTQLYVQAGYDYLSEVKKTVKGSVGWEGEGLISSVSVGGLYEDSDRDGRSLAPDATRYRFLTPLQAGTVQGPSISQYLGTVLTDFLSYYPARPIKVLERSQLDSQVTQFVNYAALSATTINQGLLKGVEKRKAVYATATLKAGNLEVMPGIRYEDNDFTARFYSLGNLVNAGRKYDHVDPSLLASWKPDSRIVVRGAIRSSYSRPAFGLLAGPTTTSDPSGGFVTVTRPNPDLKPVEAWSYDAGLDYYGGVGRYFQIALYYKDLKNILVPSGTRSVGTDGGTDANGNRIILLQTANGRSGNAKGVEVSGRYTLGDLVGGGVLGNFGFGGNVTYQQTRATYQVAANDIRTTNLPQAPDLIYNAEVFYAGGGLRTNLWYNYTSRILATVQDSQPDIYVQPVGELNLGLAYEVTANLEVGFAARNLLNQHTYWATVGKEKTYISNDRNGGYMKTGRVFQFSLTMKM</sequence>
<dbReference type="eggNOG" id="COG1629">
    <property type="taxonomic scope" value="Bacteria"/>
</dbReference>
<dbReference type="InterPro" id="IPR037066">
    <property type="entry name" value="Plug_dom_sf"/>
</dbReference>
<dbReference type="GO" id="GO:0009279">
    <property type="term" value="C:cell outer membrane"/>
    <property type="evidence" value="ECO:0007669"/>
    <property type="project" value="UniProtKB-SubCell"/>
</dbReference>
<dbReference type="AlphaFoldDB" id="A0A0A1WB45"/>
<feature type="domain" description="TonB-dependent receptor plug" evidence="12">
    <location>
        <begin position="72"/>
        <end position="182"/>
    </location>
</feature>
<keyword evidence="13" id="KW-0675">Receptor</keyword>
<dbReference type="InterPro" id="IPR000531">
    <property type="entry name" value="Beta-barrel_TonB"/>
</dbReference>
<proteinExistence type="inferred from homology"/>
<dbReference type="InterPro" id="IPR010104">
    <property type="entry name" value="TonB_rcpt_bac"/>
</dbReference>
<dbReference type="eggNOG" id="COG4771">
    <property type="taxonomic scope" value="Bacteria"/>
</dbReference>
<evidence type="ECO:0000259" key="11">
    <source>
        <dbReference type="Pfam" id="PF00593"/>
    </source>
</evidence>
<dbReference type="EMBL" id="BBPI01000097">
    <property type="protein sequence ID" value="GAM02685.1"/>
    <property type="molecule type" value="Genomic_DNA"/>
</dbReference>
<evidence type="ECO:0000259" key="12">
    <source>
        <dbReference type="Pfam" id="PF07715"/>
    </source>
</evidence>
<dbReference type="Pfam" id="PF00593">
    <property type="entry name" value="TonB_dep_Rec_b-barrel"/>
    <property type="match status" value="1"/>
</dbReference>
<feature type="signal peptide" evidence="10">
    <location>
        <begin position="1"/>
        <end position="29"/>
    </location>
</feature>
<dbReference type="Pfam" id="PF07715">
    <property type="entry name" value="Plug"/>
    <property type="match status" value="1"/>
</dbReference>
<evidence type="ECO:0000256" key="10">
    <source>
        <dbReference type="SAM" id="SignalP"/>
    </source>
</evidence>
<evidence type="ECO:0000256" key="9">
    <source>
        <dbReference type="RuleBase" id="RU003357"/>
    </source>
</evidence>
<dbReference type="InterPro" id="IPR039426">
    <property type="entry name" value="TonB-dep_rcpt-like"/>
</dbReference>
<evidence type="ECO:0000256" key="4">
    <source>
        <dbReference type="ARBA" id="ARBA00022692"/>
    </source>
</evidence>
<feature type="chain" id="PRO_5001993638" evidence="10">
    <location>
        <begin position="30"/>
        <end position="921"/>
    </location>
</feature>
<dbReference type="InterPro" id="IPR036942">
    <property type="entry name" value="Beta-barrel_TonB_sf"/>
</dbReference>
<dbReference type="PANTHER" id="PTHR40980:SF4">
    <property type="entry name" value="TONB-DEPENDENT RECEPTOR-LIKE BETA-BARREL DOMAIN-CONTAINING PROTEIN"/>
    <property type="match status" value="1"/>
</dbReference>
<evidence type="ECO:0000256" key="3">
    <source>
        <dbReference type="ARBA" id="ARBA00022452"/>
    </source>
</evidence>
<evidence type="ECO:0000256" key="5">
    <source>
        <dbReference type="ARBA" id="ARBA00023077"/>
    </source>
</evidence>
<keyword evidence="7 8" id="KW-0998">Cell outer membrane</keyword>
<evidence type="ECO:0000256" key="1">
    <source>
        <dbReference type="ARBA" id="ARBA00004571"/>
    </source>
</evidence>
<comment type="caution">
    <text evidence="13">The sequence shown here is derived from an EMBL/GenBank/DDBJ whole genome shotgun (WGS) entry which is preliminary data.</text>
</comment>
<dbReference type="PANTHER" id="PTHR40980">
    <property type="entry name" value="PLUG DOMAIN-CONTAINING PROTEIN"/>
    <property type="match status" value="1"/>
</dbReference>
<dbReference type="PROSITE" id="PS52016">
    <property type="entry name" value="TONB_DEPENDENT_REC_3"/>
    <property type="match status" value="1"/>
</dbReference>
<dbReference type="RefSeq" id="WP_042490799.1">
    <property type="nucleotide sequence ID" value="NZ_BBPI01000097.1"/>
</dbReference>
<dbReference type="NCBIfam" id="TIGR01782">
    <property type="entry name" value="TonB-Xanth-Caul"/>
    <property type="match status" value="1"/>
</dbReference>
<evidence type="ECO:0000256" key="2">
    <source>
        <dbReference type="ARBA" id="ARBA00022448"/>
    </source>
</evidence>
<dbReference type="InterPro" id="IPR012910">
    <property type="entry name" value="Plug_dom"/>
</dbReference>
<dbReference type="OrthoDB" id="5476657at2"/>
<keyword evidence="14" id="KW-1185">Reference proteome</keyword>
<dbReference type="Gene3D" id="2.40.170.20">
    <property type="entry name" value="TonB-dependent receptor, beta-barrel domain"/>
    <property type="match status" value="1"/>
</dbReference>
<evidence type="ECO:0000256" key="7">
    <source>
        <dbReference type="ARBA" id="ARBA00023237"/>
    </source>
</evidence>
<keyword evidence="6 8" id="KW-0472">Membrane</keyword>
<protein>
    <submittedName>
        <fullName evidence="13">Putative TonB-dependent receptor</fullName>
    </submittedName>
</protein>
<comment type="subcellular location">
    <subcellularLocation>
        <location evidence="1 8">Cell outer membrane</location>
        <topology evidence="1 8">Multi-pass membrane protein</topology>
    </subcellularLocation>
</comment>
<comment type="similarity">
    <text evidence="8 9">Belongs to the TonB-dependent receptor family.</text>
</comment>
<dbReference type="Proteomes" id="UP000032305">
    <property type="component" value="Unassembled WGS sequence"/>
</dbReference>
<gene>
    <name evidence="13" type="ORF">SP5_097_00270</name>
</gene>
<organism evidence="13 14">
    <name type="scientific">Sphingomonas parapaucimobilis NBRC 15100</name>
    <dbReference type="NCBI Taxonomy" id="1219049"/>
    <lineage>
        <taxon>Bacteria</taxon>
        <taxon>Pseudomonadati</taxon>
        <taxon>Pseudomonadota</taxon>
        <taxon>Alphaproteobacteria</taxon>
        <taxon>Sphingomonadales</taxon>
        <taxon>Sphingomonadaceae</taxon>
        <taxon>Sphingomonas</taxon>
    </lineage>
</organism>
<accession>A0A0A1WB45</accession>
<reference evidence="13 14" key="1">
    <citation type="submission" date="2014-11" db="EMBL/GenBank/DDBJ databases">
        <title>Whole genome shotgun sequence of Sphingomonas parapaucimobilis NBRC 15100.</title>
        <authorList>
            <person name="Katano-Makiyama Y."/>
            <person name="Hosoyama A."/>
            <person name="Hashimoto M."/>
            <person name="Hosoyama Y."/>
            <person name="Noguchi M."/>
            <person name="Numata M."/>
            <person name="Tsuchikane K."/>
            <person name="Hirakata S."/>
            <person name="Uohara A."/>
            <person name="Shimodaira J."/>
            <person name="Ohji S."/>
            <person name="Ichikawa N."/>
            <person name="Kimura A."/>
            <person name="Yamazoe A."/>
            <person name="Fujita N."/>
        </authorList>
    </citation>
    <scope>NUCLEOTIDE SEQUENCE [LARGE SCALE GENOMIC DNA]</scope>
    <source>
        <strain evidence="13 14">NBRC 15100</strain>
    </source>
</reference>
<evidence type="ECO:0000313" key="13">
    <source>
        <dbReference type="EMBL" id="GAM02685.1"/>
    </source>
</evidence>
<keyword evidence="3 8" id="KW-1134">Transmembrane beta strand</keyword>
<feature type="domain" description="TonB-dependent receptor-like beta-barrel" evidence="11">
    <location>
        <begin position="434"/>
        <end position="881"/>
    </location>
</feature>
<dbReference type="Gene3D" id="2.170.130.10">
    <property type="entry name" value="TonB-dependent receptor, plug domain"/>
    <property type="match status" value="1"/>
</dbReference>
<keyword evidence="10" id="KW-0732">Signal</keyword>
<keyword evidence="2 8" id="KW-0813">Transport</keyword>
<keyword evidence="4 8" id="KW-0812">Transmembrane</keyword>
<evidence type="ECO:0000256" key="6">
    <source>
        <dbReference type="ARBA" id="ARBA00023136"/>
    </source>
</evidence>
<name>A0A0A1WB45_9SPHN</name>
<dbReference type="SUPFAM" id="SSF56935">
    <property type="entry name" value="Porins"/>
    <property type="match status" value="1"/>
</dbReference>
<evidence type="ECO:0000256" key="8">
    <source>
        <dbReference type="PROSITE-ProRule" id="PRU01360"/>
    </source>
</evidence>